<keyword evidence="4" id="KW-1185">Reference proteome</keyword>
<dbReference type="AlphaFoldDB" id="A0A369TQP4"/>
<dbReference type="EMBL" id="QPMK01000003">
    <property type="protein sequence ID" value="RDD67212.1"/>
    <property type="molecule type" value="Genomic_DNA"/>
</dbReference>
<dbReference type="InterPro" id="IPR023631">
    <property type="entry name" value="Amidase_dom"/>
</dbReference>
<sequence>MPDTDGPRCMSALPIGTAGPGPCGEIDAPPRDPSPTLQGPRPMDDSRDFSDLSPWEPHIRSFVAFCPPDARAAPSSGPLRGLTVGVKDIIDVAGLPTRNGSAACEGAAPAEADAPVVAALRQAGARIVGKTTTTEFAFTDPTACRNPHDLTRTPGGSSSGSGAAVAAGLVDLALGTQTAGSLCRPAAYCGVVGVKPTYGVLPVEGMTPLARSFDTVGIIARDVAVARSAFSVLAPNAAETADPLRSARLLLPTQTRATQETHAAWQDAADAMGAAREVVPEIDVAAIVAAHRCVMQAEAAETHAALLHPDRIGLLQPKFRAGLEAGATLSPGEVAEARNTLDAARMAFWRQMQEVDVILTLPVPDGAPLIDGTTGFQDWLTPWTVVGGPLVSLPWGLDSLGRPRAVMLAGHPGDDLRLLSVAASLESKAPPIPRPQPPGA</sequence>
<dbReference type="InterPro" id="IPR000120">
    <property type="entry name" value="Amidase"/>
</dbReference>
<dbReference type="Gene3D" id="3.90.1300.10">
    <property type="entry name" value="Amidase signature (AS) domain"/>
    <property type="match status" value="1"/>
</dbReference>
<dbReference type="GO" id="GO:0003824">
    <property type="term" value="F:catalytic activity"/>
    <property type="evidence" value="ECO:0007669"/>
    <property type="project" value="InterPro"/>
</dbReference>
<name>A0A369TQP4_9RHOB</name>
<evidence type="ECO:0000259" key="2">
    <source>
        <dbReference type="Pfam" id="PF01425"/>
    </source>
</evidence>
<feature type="region of interest" description="Disordered" evidence="1">
    <location>
        <begin position="1"/>
        <end position="53"/>
    </location>
</feature>
<organism evidence="3 4">
    <name type="scientific">Thalassococcus profundi</name>
    <dbReference type="NCBI Taxonomy" id="2282382"/>
    <lineage>
        <taxon>Bacteria</taxon>
        <taxon>Pseudomonadati</taxon>
        <taxon>Pseudomonadota</taxon>
        <taxon>Alphaproteobacteria</taxon>
        <taxon>Rhodobacterales</taxon>
        <taxon>Roseobacteraceae</taxon>
        <taxon>Thalassococcus</taxon>
    </lineage>
</organism>
<dbReference type="PANTHER" id="PTHR11895">
    <property type="entry name" value="TRANSAMIDASE"/>
    <property type="match status" value="1"/>
</dbReference>
<dbReference type="Pfam" id="PF01425">
    <property type="entry name" value="Amidase"/>
    <property type="match status" value="1"/>
</dbReference>
<protein>
    <submittedName>
        <fullName evidence="3">Amidase</fullName>
    </submittedName>
</protein>
<comment type="caution">
    <text evidence="3">The sequence shown here is derived from an EMBL/GenBank/DDBJ whole genome shotgun (WGS) entry which is preliminary data.</text>
</comment>
<reference evidence="3 4" key="1">
    <citation type="submission" date="2018-07" db="EMBL/GenBank/DDBJ databases">
        <title>Thalassococcus profundi sp. nov., a marine bacterium isolated from deep seawater of Okinawa Trough.</title>
        <authorList>
            <person name="Yu M."/>
        </authorList>
    </citation>
    <scope>NUCLEOTIDE SEQUENCE [LARGE SCALE GENOMIC DNA]</scope>
    <source>
        <strain evidence="3 4">WRAS1</strain>
    </source>
</reference>
<dbReference type="PANTHER" id="PTHR11895:SF151">
    <property type="entry name" value="GLUTAMYL-TRNA(GLN) AMIDOTRANSFERASE SUBUNIT A"/>
    <property type="match status" value="1"/>
</dbReference>
<evidence type="ECO:0000256" key="1">
    <source>
        <dbReference type="SAM" id="MobiDB-lite"/>
    </source>
</evidence>
<accession>A0A369TQP4</accession>
<dbReference type="Proteomes" id="UP000253977">
    <property type="component" value="Unassembled WGS sequence"/>
</dbReference>
<proteinExistence type="predicted"/>
<evidence type="ECO:0000313" key="4">
    <source>
        <dbReference type="Proteomes" id="UP000253977"/>
    </source>
</evidence>
<gene>
    <name evidence="3" type="ORF">DU478_05600</name>
</gene>
<dbReference type="SUPFAM" id="SSF75304">
    <property type="entry name" value="Amidase signature (AS) enzymes"/>
    <property type="match status" value="1"/>
</dbReference>
<dbReference type="InterPro" id="IPR036928">
    <property type="entry name" value="AS_sf"/>
</dbReference>
<evidence type="ECO:0000313" key="3">
    <source>
        <dbReference type="EMBL" id="RDD67212.1"/>
    </source>
</evidence>
<feature type="domain" description="Amidase" evidence="2">
    <location>
        <begin position="72"/>
        <end position="419"/>
    </location>
</feature>